<dbReference type="InterPro" id="IPR024079">
    <property type="entry name" value="MetalloPept_cat_dom_sf"/>
</dbReference>
<keyword evidence="10" id="KW-1185">Reference proteome</keyword>
<evidence type="ECO:0000256" key="1">
    <source>
        <dbReference type="ARBA" id="ARBA00006040"/>
    </source>
</evidence>
<dbReference type="GO" id="GO:0046872">
    <property type="term" value="F:metal ion binding"/>
    <property type="evidence" value="ECO:0007669"/>
    <property type="project" value="UniProtKB-UniRule"/>
</dbReference>
<evidence type="ECO:0000259" key="8">
    <source>
        <dbReference type="Pfam" id="PF01432"/>
    </source>
</evidence>
<protein>
    <submittedName>
        <fullName evidence="9">Oligopeptidase A</fullName>
    </submittedName>
</protein>
<keyword evidence="6 7" id="KW-0482">Metalloprotease</keyword>
<dbReference type="PANTHER" id="PTHR11804">
    <property type="entry name" value="PROTEASE M3 THIMET OLIGOPEPTIDASE-RELATED"/>
    <property type="match status" value="1"/>
</dbReference>
<dbReference type="GO" id="GO:0006518">
    <property type="term" value="P:peptide metabolic process"/>
    <property type="evidence" value="ECO:0007669"/>
    <property type="project" value="TreeGrafter"/>
</dbReference>
<dbReference type="OrthoDB" id="534666at2759"/>
<dbReference type="SUPFAM" id="SSF55486">
    <property type="entry name" value="Metalloproteases ('zincins'), catalytic domain"/>
    <property type="match status" value="1"/>
</dbReference>
<evidence type="ECO:0000313" key="10">
    <source>
        <dbReference type="Proteomes" id="UP001153069"/>
    </source>
</evidence>
<evidence type="ECO:0000256" key="5">
    <source>
        <dbReference type="ARBA" id="ARBA00022833"/>
    </source>
</evidence>
<dbReference type="Pfam" id="PF01432">
    <property type="entry name" value="Peptidase_M3"/>
    <property type="match status" value="1"/>
</dbReference>
<proteinExistence type="inferred from homology"/>
<dbReference type="AlphaFoldDB" id="A0A9N8EB73"/>
<keyword evidence="2 7" id="KW-0645">Protease</keyword>
<dbReference type="EMBL" id="CAICTM010000888">
    <property type="protein sequence ID" value="CAB9517907.1"/>
    <property type="molecule type" value="Genomic_DNA"/>
</dbReference>
<accession>A0A9N8EB73</accession>
<dbReference type="Gene3D" id="3.40.390.10">
    <property type="entry name" value="Collagenase (Catalytic Domain)"/>
    <property type="match status" value="1"/>
</dbReference>
<dbReference type="InterPro" id="IPR001567">
    <property type="entry name" value="Pept_M3A_M3B_dom"/>
</dbReference>
<evidence type="ECO:0000256" key="3">
    <source>
        <dbReference type="ARBA" id="ARBA00022723"/>
    </source>
</evidence>
<gene>
    <name evidence="9" type="ORF">SEMRO_890_G216740.1</name>
</gene>
<evidence type="ECO:0000256" key="7">
    <source>
        <dbReference type="RuleBase" id="RU003435"/>
    </source>
</evidence>
<dbReference type="InterPro" id="IPR024077">
    <property type="entry name" value="Neurolysin/TOP_dom2"/>
</dbReference>
<evidence type="ECO:0000313" key="9">
    <source>
        <dbReference type="EMBL" id="CAB9517907.1"/>
    </source>
</evidence>
<dbReference type="Gene3D" id="1.10.1370.10">
    <property type="entry name" value="Neurolysin, domain 3"/>
    <property type="match status" value="1"/>
</dbReference>
<dbReference type="GO" id="GO:0006508">
    <property type="term" value="P:proteolysis"/>
    <property type="evidence" value="ECO:0007669"/>
    <property type="project" value="UniProtKB-KW"/>
</dbReference>
<comment type="similarity">
    <text evidence="1 7">Belongs to the peptidase M3 family.</text>
</comment>
<comment type="cofactor">
    <cofactor evidence="7">
        <name>Zn(2+)</name>
        <dbReference type="ChEBI" id="CHEBI:29105"/>
    </cofactor>
    <text evidence="7">Binds 1 zinc ion.</text>
</comment>
<evidence type="ECO:0000256" key="2">
    <source>
        <dbReference type="ARBA" id="ARBA00022670"/>
    </source>
</evidence>
<dbReference type="PANTHER" id="PTHR11804:SF84">
    <property type="entry name" value="SACCHAROLYSIN"/>
    <property type="match status" value="1"/>
</dbReference>
<name>A0A9N8EB73_9STRA</name>
<keyword evidence="4 7" id="KW-0378">Hydrolase</keyword>
<dbReference type="Proteomes" id="UP001153069">
    <property type="component" value="Unassembled WGS sequence"/>
</dbReference>
<comment type="caution">
    <text evidence="9">The sequence shown here is derived from an EMBL/GenBank/DDBJ whole genome shotgun (WGS) entry which is preliminary data.</text>
</comment>
<organism evidence="9 10">
    <name type="scientific">Seminavis robusta</name>
    <dbReference type="NCBI Taxonomy" id="568900"/>
    <lineage>
        <taxon>Eukaryota</taxon>
        <taxon>Sar</taxon>
        <taxon>Stramenopiles</taxon>
        <taxon>Ochrophyta</taxon>
        <taxon>Bacillariophyta</taxon>
        <taxon>Bacillariophyceae</taxon>
        <taxon>Bacillariophycidae</taxon>
        <taxon>Naviculales</taxon>
        <taxon>Naviculaceae</taxon>
        <taxon>Seminavis</taxon>
    </lineage>
</organism>
<dbReference type="InterPro" id="IPR045090">
    <property type="entry name" value="Pept_M3A_M3B"/>
</dbReference>
<dbReference type="GO" id="GO:0004222">
    <property type="term" value="F:metalloendopeptidase activity"/>
    <property type="evidence" value="ECO:0007669"/>
    <property type="project" value="InterPro"/>
</dbReference>
<reference evidence="9" key="1">
    <citation type="submission" date="2020-06" db="EMBL/GenBank/DDBJ databases">
        <authorList>
            <consortium name="Plant Systems Biology data submission"/>
        </authorList>
    </citation>
    <scope>NUCLEOTIDE SEQUENCE</scope>
    <source>
        <strain evidence="9">D6</strain>
    </source>
</reference>
<feature type="domain" description="Peptidase M3A/M3B catalytic" evidence="8">
    <location>
        <begin position="404"/>
        <end position="692"/>
    </location>
</feature>
<evidence type="ECO:0000256" key="6">
    <source>
        <dbReference type="ARBA" id="ARBA00023049"/>
    </source>
</evidence>
<sequence length="722" mass="82579">MCRINNHSYKRLLWNGTALKKRCFHSEYLGDVLRQRTWSPVNPILEDTKSFETTSTSSTSTVILPKYSQWRPHHMQDAVQKYPLQFQKDQNKLLETLKEDCSRQYNNQDNNNLNQILTDWDALQAPLHFLHGSCYALTLLAETLTQQQEWNKEYNRLQAHLPIPLQQSIISDDNSFSTDEEEEYLQFVQLLHACLQNALGDDINNEHDDNRSSASDGTRDYYWAGTFLLRKIQHQTGIHLPSDQRREFQQTARKIQSAQSRIRQMDARDMSSSHRPQQQQLLVDDTNTIVEVGNQNAKRLGYDNYLQQIVSSTGSRMATSEQQIRDMNMAVAELFQPLAEAIQHDPFDKQWLEKQHVPSPTLNGTLQALFQLLGSSSDSCLLGNSNKNTIEIIQQSTNDDEARDLLWHKENRIFHVYEDAAVLLGTIILDPFQRTGKPEQAFTIPLRHRRGNNHLPPLVAVSVNMSPPVWDNDKDVTITWEDAETLWHEFGHAMQFVLAQTSVGTLTGAQNMPTDVSEIVPKIMELCLFDESTLLSVMDFSSANSSSSSSNSLTPAMIETIHEWRLHRRALQSLQHAFWGTLELDLFTCADDASWERGSLVELKRQLAFQYIPHDLPAGKDDLSTILHVMQSNATGMHIGMYRYLWAEVFSAAWYRHIMCGDVASDDRRSSSNLTQKKELRRGFREKLLDPGAAVDTDKLLLGGVNDCEGVLETLMLDVYSR</sequence>
<keyword evidence="3 7" id="KW-0479">Metal-binding</keyword>
<keyword evidence="5 7" id="KW-0862">Zinc</keyword>
<evidence type="ECO:0000256" key="4">
    <source>
        <dbReference type="ARBA" id="ARBA00022801"/>
    </source>
</evidence>